<dbReference type="EMBL" id="JARBHA010000003">
    <property type="protein sequence ID" value="KAJ9704638.1"/>
    <property type="molecule type" value="Genomic_DNA"/>
</dbReference>
<organism evidence="2 3">
    <name type="scientific">Vitis rotundifolia</name>
    <name type="common">Muscadine grape</name>
    <dbReference type="NCBI Taxonomy" id="103349"/>
    <lineage>
        <taxon>Eukaryota</taxon>
        <taxon>Viridiplantae</taxon>
        <taxon>Streptophyta</taxon>
        <taxon>Embryophyta</taxon>
        <taxon>Tracheophyta</taxon>
        <taxon>Spermatophyta</taxon>
        <taxon>Magnoliopsida</taxon>
        <taxon>eudicotyledons</taxon>
        <taxon>Gunneridae</taxon>
        <taxon>Pentapetalae</taxon>
        <taxon>rosids</taxon>
        <taxon>Vitales</taxon>
        <taxon>Vitaceae</taxon>
        <taxon>Viteae</taxon>
        <taxon>Vitis</taxon>
    </lineage>
</organism>
<evidence type="ECO:0008006" key="4">
    <source>
        <dbReference type="Google" id="ProtNLM"/>
    </source>
</evidence>
<protein>
    <recommendedName>
        <fullName evidence="4">Auxin-responsive protein SAUR66</fullName>
    </recommendedName>
</protein>
<dbReference type="Pfam" id="PF02519">
    <property type="entry name" value="Auxin_inducible"/>
    <property type="match status" value="2"/>
</dbReference>
<dbReference type="GO" id="GO:0009733">
    <property type="term" value="P:response to auxin"/>
    <property type="evidence" value="ECO:0007669"/>
    <property type="project" value="InterPro"/>
</dbReference>
<comment type="caution">
    <text evidence="2">The sequence shown here is derived from an EMBL/GenBank/DDBJ whole genome shotgun (WGS) entry which is preliminary data.</text>
</comment>
<dbReference type="PANTHER" id="PTHR31175:SF111">
    <property type="entry name" value="AUXIN-RESPONSIVE PROTEIN SAUR68-LIKE"/>
    <property type="match status" value="1"/>
</dbReference>
<evidence type="ECO:0000313" key="3">
    <source>
        <dbReference type="Proteomes" id="UP001168098"/>
    </source>
</evidence>
<evidence type="ECO:0000256" key="1">
    <source>
        <dbReference type="ARBA" id="ARBA00006974"/>
    </source>
</evidence>
<proteinExistence type="inferred from homology"/>
<gene>
    <name evidence="2" type="ORF">PVL29_002947</name>
</gene>
<dbReference type="PANTHER" id="PTHR31175">
    <property type="entry name" value="AUXIN-RESPONSIVE FAMILY PROTEIN"/>
    <property type="match status" value="1"/>
</dbReference>
<comment type="similarity">
    <text evidence="1">Belongs to the ARG7 family.</text>
</comment>
<dbReference type="AlphaFoldDB" id="A0AA39ADX2"/>
<keyword evidence="3" id="KW-1185">Reference proteome</keyword>
<dbReference type="InterPro" id="IPR003676">
    <property type="entry name" value="SAUR_fam"/>
</dbReference>
<reference evidence="2 3" key="1">
    <citation type="journal article" date="2023" name="BMC Biotechnol.">
        <title>Vitis rotundifolia cv Carlos genome sequencing.</title>
        <authorList>
            <person name="Huff M."/>
            <person name="Hulse-Kemp A."/>
            <person name="Scheffler B."/>
            <person name="Youngblood R."/>
            <person name="Simpson S."/>
            <person name="Babiker E."/>
            <person name="Staton M."/>
        </authorList>
    </citation>
    <scope>NUCLEOTIDE SEQUENCE [LARGE SCALE GENOMIC DNA]</scope>
    <source>
        <tissue evidence="2">Leaf</tissue>
    </source>
</reference>
<name>A0AA39ADX2_VITRO</name>
<accession>A0AA39ADX2</accession>
<evidence type="ECO:0000313" key="2">
    <source>
        <dbReference type="EMBL" id="KAJ9704638.1"/>
    </source>
</evidence>
<sequence length="257" mass="29198">MARKWQKVAAMKRKRISLPRTDMVLDADCCSTSAVADKGHFVVYSADRRRFVIPLVYLNNEIFRQLLQMSAEEFGVQSEGPIILPCDSVFMDYAISFIQRGVAKDLERALIIPKKLIRMARKWQKVAALGRKRISLQRINRGVDADSCSTSTVADKGHFVVYSSDRRRFVIPLAYLNSEIFRELFQMSEEEFGIQSAGPIILSCDSVFMDYVISFIQRGVAKDLERALIMSIASTSCSPSSYFHQEQNNEPLLLCAF</sequence>
<dbReference type="Proteomes" id="UP001168098">
    <property type="component" value="Unassembled WGS sequence"/>
</dbReference>